<protein>
    <recommendedName>
        <fullName evidence="5">CxC5 like cysteine cluster associated with KDZ domain-containing protein</fullName>
    </recommendedName>
</protein>
<dbReference type="RefSeq" id="XP_007311816.1">
    <property type="nucleotide sequence ID" value="XM_007311754.1"/>
</dbReference>
<dbReference type="GeneID" id="18806597"/>
<dbReference type="OrthoDB" id="3055037at2759"/>
<evidence type="ECO:0008006" key="5">
    <source>
        <dbReference type="Google" id="ProtNLM"/>
    </source>
</evidence>
<dbReference type="Pfam" id="PF18721">
    <property type="entry name" value="CxC6"/>
    <property type="match status" value="1"/>
</dbReference>
<dbReference type="InterPro" id="IPR040898">
    <property type="entry name" value="CxC6"/>
</dbReference>
<proteinExistence type="predicted"/>
<dbReference type="EMBL" id="JH687413">
    <property type="protein sequence ID" value="EIM79088.1"/>
    <property type="molecule type" value="Genomic_DNA"/>
</dbReference>
<name>R7RWG5_STEHR</name>
<dbReference type="AlphaFoldDB" id="R7RWG5"/>
<dbReference type="OMA" id="PEHRAIE"/>
<dbReference type="Proteomes" id="UP000053927">
    <property type="component" value="Unassembled WGS sequence"/>
</dbReference>
<dbReference type="Pfam" id="PF18718">
    <property type="entry name" value="CxC5"/>
    <property type="match status" value="1"/>
</dbReference>
<gene>
    <name evidence="3" type="ORF">STEHIDRAFT_69937</name>
</gene>
<dbReference type="InterPro" id="IPR041539">
    <property type="entry name" value="CxC5"/>
</dbReference>
<accession>R7RWG5</accession>
<keyword evidence="4" id="KW-1185">Reference proteome</keyword>
<dbReference type="KEGG" id="shs:STEHIDRAFT_69937"/>
<evidence type="ECO:0000313" key="4">
    <source>
        <dbReference type="Proteomes" id="UP000053927"/>
    </source>
</evidence>
<feature type="domain" description="CxC5 like cysteine cluster associated with KDZ" evidence="1">
    <location>
        <begin position="26"/>
        <end position="151"/>
    </location>
</feature>
<feature type="domain" description="CxC6 like cysteine cluster associated with KDZ" evidence="2">
    <location>
        <begin position="252"/>
        <end position="316"/>
    </location>
</feature>
<organism evidence="3 4">
    <name type="scientific">Stereum hirsutum (strain FP-91666)</name>
    <name type="common">White-rot fungus</name>
    <dbReference type="NCBI Taxonomy" id="721885"/>
    <lineage>
        <taxon>Eukaryota</taxon>
        <taxon>Fungi</taxon>
        <taxon>Dikarya</taxon>
        <taxon>Basidiomycota</taxon>
        <taxon>Agaricomycotina</taxon>
        <taxon>Agaricomycetes</taxon>
        <taxon>Russulales</taxon>
        <taxon>Stereaceae</taxon>
        <taxon>Stereum</taxon>
    </lineage>
</organism>
<evidence type="ECO:0000313" key="3">
    <source>
        <dbReference type="EMBL" id="EIM79088.1"/>
    </source>
</evidence>
<evidence type="ECO:0000259" key="1">
    <source>
        <dbReference type="Pfam" id="PF18718"/>
    </source>
</evidence>
<evidence type="ECO:0000259" key="2">
    <source>
        <dbReference type="Pfam" id="PF18721"/>
    </source>
</evidence>
<sequence>MVSVSIKDPVYKKGYETHDSLLDRLGAHTFRPPIRTCIRSECPDNNRALTDPEEARCSLFTMNRGVLPAVTLSYYCRGCLTRYYPDWYVHNAQSEDSVRIYYDRSYYEKGVPEIIHVHESAFVDRSLCLFFENEMILSQVSASNIATVYTLATAPSASAVPVKSPLKNELTYETVHDAFFLHALLRDKATYGGPPLQLPHRGKQESRYQGALKARNELMLHRRQEMWDHACDDCFKTVKTADGKEVFLSAGVTDGVTVGHPCCSVLNCQIPLERGKDRFCPTHKGRSDVCAVEGCTESTTRGFVTCKNVDHRRWEASQRLPGSTSYRVLRRRHEKHTQPPDPNILEMKGRTYRRWTHNEQLYVCCCGVIKARATFFGSEGVLGVIMFLKHTFPSEYPGAMPCYMFFDNNCHLLASLEKANDHYFDNVGLPVDVFHALHKHKESDDYCQRNCNPSCYPDLVTANGEWIFNSSAAEQINKWFGNFQRMVREFSPESRYQFFLDEAITLKNRMTVSNLQKHGKRAFKLPEEFLRAAPERVQT</sequence>
<dbReference type="eggNOG" id="ENOG502S1HF">
    <property type="taxonomic scope" value="Eukaryota"/>
</dbReference>
<reference evidence="4" key="1">
    <citation type="journal article" date="2012" name="Science">
        <title>The Paleozoic origin of enzymatic lignin decomposition reconstructed from 31 fungal genomes.</title>
        <authorList>
            <person name="Floudas D."/>
            <person name="Binder M."/>
            <person name="Riley R."/>
            <person name="Barry K."/>
            <person name="Blanchette R.A."/>
            <person name="Henrissat B."/>
            <person name="Martinez A.T."/>
            <person name="Otillar R."/>
            <person name="Spatafora J.W."/>
            <person name="Yadav J.S."/>
            <person name="Aerts A."/>
            <person name="Benoit I."/>
            <person name="Boyd A."/>
            <person name="Carlson A."/>
            <person name="Copeland A."/>
            <person name="Coutinho P.M."/>
            <person name="de Vries R.P."/>
            <person name="Ferreira P."/>
            <person name="Findley K."/>
            <person name="Foster B."/>
            <person name="Gaskell J."/>
            <person name="Glotzer D."/>
            <person name="Gorecki P."/>
            <person name="Heitman J."/>
            <person name="Hesse C."/>
            <person name="Hori C."/>
            <person name="Igarashi K."/>
            <person name="Jurgens J.A."/>
            <person name="Kallen N."/>
            <person name="Kersten P."/>
            <person name="Kohler A."/>
            <person name="Kuees U."/>
            <person name="Kumar T.K.A."/>
            <person name="Kuo A."/>
            <person name="LaButti K."/>
            <person name="Larrondo L.F."/>
            <person name="Lindquist E."/>
            <person name="Ling A."/>
            <person name="Lombard V."/>
            <person name="Lucas S."/>
            <person name="Lundell T."/>
            <person name="Martin R."/>
            <person name="McLaughlin D.J."/>
            <person name="Morgenstern I."/>
            <person name="Morin E."/>
            <person name="Murat C."/>
            <person name="Nagy L.G."/>
            <person name="Nolan M."/>
            <person name="Ohm R.A."/>
            <person name="Patyshakuliyeva A."/>
            <person name="Rokas A."/>
            <person name="Ruiz-Duenas F.J."/>
            <person name="Sabat G."/>
            <person name="Salamov A."/>
            <person name="Samejima M."/>
            <person name="Schmutz J."/>
            <person name="Slot J.C."/>
            <person name="St John F."/>
            <person name="Stenlid J."/>
            <person name="Sun H."/>
            <person name="Sun S."/>
            <person name="Syed K."/>
            <person name="Tsang A."/>
            <person name="Wiebenga A."/>
            <person name="Young D."/>
            <person name="Pisabarro A."/>
            <person name="Eastwood D.C."/>
            <person name="Martin F."/>
            <person name="Cullen D."/>
            <person name="Grigoriev I.V."/>
            <person name="Hibbett D.S."/>
        </authorList>
    </citation>
    <scope>NUCLEOTIDE SEQUENCE [LARGE SCALE GENOMIC DNA]</scope>
    <source>
        <strain evidence="4">FP-91666</strain>
    </source>
</reference>